<name>A1ZRE5_MICM2</name>
<organism evidence="2 3">
    <name type="scientific">Microscilla marina ATCC 23134</name>
    <dbReference type="NCBI Taxonomy" id="313606"/>
    <lineage>
        <taxon>Bacteria</taxon>
        <taxon>Pseudomonadati</taxon>
        <taxon>Bacteroidota</taxon>
        <taxon>Cytophagia</taxon>
        <taxon>Cytophagales</taxon>
        <taxon>Microscillaceae</taxon>
        <taxon>Microscilla</taxon>
    </lineage>
</organism>
<sequence>MLKQITPLFEALSTDDKQLVRAKKFEAVATPIDLYEQLAGVHQYAKKIDKFRPSKKELKKRAIREFIPFMLLTPFLIFTLVPSLMLVFTYKKPYPMWMLLVSLGLFSLFGVLWLILTFIPNKRRRKVRIELDAFEFLMPLLLLIQEELKPGEKLHLKLNLHKSSERRFRYTTRKNYLIMPHRLMLRWIPLALLVYGLARVLGIIPALFHDGILVGVVLMVIVLFPLLISLAGTLFGKSPKVKTVLGQAPKIDLKARLADGTLLQVSVAQVTMLTTSVKKKIKLKHFTISKTKKKHKTKTVTTVKMAFPQRQYPLSKEAFMHRFRKKPRISNRTIAKMKRKPGDKRNAVIYTDVIINQGQDHHSLFYTMPDFDWFAKLILKGGYHPLRGITQAKAKTQSVSLDVDRDNLTTIGGIGRATEAKLYDAGVFTFAQLASMSKVEFQALLKKVDISPKQANDWQKQAKELM</sequence>
<comment type="caution">
    <text evidence="2">The sequence shown here is derived from an EMBL/GenBank/DDBJ whole genome shotgun (WGS) entry which is preliminary data.</text>
</comment>
<evidence type="ECO:0008006" key="4">
    <source>
        <dbReference type="Google" id="ProtNLM"/>
    </source>
</evidence>
<feature type="transmembrane region" description="Helical" evidence="1">
    <location>
        <begin position="96"/>
        <end position="119"/>
    </location>
</feature>
<keyword evidence="3" id="KW-1185">Reference proteome</keyword>
<feature type="transmembrane region" description="Helical" evidence="1">
    <location>
        <begin position="66"/>
        <end position="90"/>
    </location>
</feature>
<dbReference type="RefSeq" id="WP_004156389.1">
    <property type="nucleotide sequence ID" value="NZ_AAWS01000027.1"/>
</dbReference>
<gene>
    <name evidence="2" type="ORF">M23134_04723</name>
</gene>
<protein>
    <recommendedName>
        <fullName evidence="4">DUF4332 domain-containing protein</fullName>
    </recommendedName>
</protein>
<evidence type="ECO:0000256" key="1">
    <source>
        <dbReference type="SAM" id="Phobius"/>
    </source>
</evidence>
<dbReference type="EMBL" id="AAWS01000027">
    <property type="protein sequence ID" value="EAY27035.1"/>
    <property type="molecule type" value="Genomic_DNA"/>
</dbReference>
<keyword evidence="1" id="KW-0472">Membrane</keyword>
<reference evidence="2 3" key="1">
    <citation type="submission" date="2007-01" db="EMBL/GenBank/DDBJ databases">
        <authorList>
            <person name="Haygood M."/>
            <person name="Podell S."/>
            <person name="Anderson C."/>
            <person name="Hopkinson B."/>
            <person name="Roe K."/>
            <person name="Barbeau K."/>
            <person name="Gaasterland T."/>
            <person name="Ferriera S."/>
            <person name="Johnson J."/>
            <person name="Kravitz S."/>
            <person name="Beeson K."/>
            <person name="Sutton G."/>
            <person name="Rogers Y.-H."/>
            <person name="Friedman R."/>
            <person name="Frazier M."/>
            <person name="Venter J.C."/>
        </authorList>
    </citation>
    <scope>NUCLEOTIDE SEQUENCE [LARGE SCALE GENOMIC DNA]</scope>
    <source>
        <strain evidence="2 3">ATCC 23134</strain>
    </source>
</reference>
<feature type="transmembrane region" description="Helical" evidence="1">
    <location>
        <begin position="183"/>
        <end position="206"/>
    </location>
</feature>
<keyword evidence="1" id="KW-0812">Transmembrane</keyword>
<dbReference type="OrthoDB" id="9807941at2"/>
<dbReference type="Pfam" id="PF14520">
    <property type="entry name" value="HHH_5"/>
    <property type="match status" value="1"/>
</dbReference>
<feature type="transmembrane region" description="Helical" evidence="1">
    <location>
        <begin position="212"/>
        <end position="235"/>
    </location>
</feature>
<dbReference type="Proteomes" id="UP000004095">
    <property type="component" value="Unassembled WGS sequence"/>
</dbReference>
<dbReference type="Gene3D" id="1.10.150.20">
    <property type="entry name" value="5' to 3' exonuclease, C-terminal subdomain"/>
    <property type="match status" value="1"/>
</dbReference>
<evidence type="ECO:0000313" key="2">
    <source>
        <dbReference type="EMBL" id="EAY27035.1"/>
    </source>
</evidence>
<evidence type="ECO:0000313" key="3">
    <source>
        <dbReference type="Proteomes" id="UP000004095"/>
    </source>
</evidence>
<dbReference type="AlphaFoldDB" id="A1ZRE5"/>
<accession>A1ZRE5</accession>
<keyword evidence="1" id="KW-1133">Transmembrane helix</keyword>
<proteinExistence type="predicted"/>